<evidence type="ECO:0008006" key="5">
    <source>
        <dbReference type="Google" id="ProtNLM"/>
    </source>
</evidence>
<dbReference type="eggNOG" id="ENOG502RJF6">
    <property type="taxonomic scope" value="Eukaryota"/>
</dbReference>
<evidence type="ECO:0000256" key="1">
    <source>
        <dbReference type="PIRSR" id="PIRSR600250-50"/>
    </source>
</evidence>
<feature type="signal peptide" evidence="2">
    <location>
        <begin position="1"/>
        <end position="18"/>
    </location>
</feature>
<dbReference type="GO" id="GO:0070007">
    <property type="term" value="F:glutamic-type endopeptidase activity"/>
    <property type="evidence" value="ECO:0007669"/>
    <property type="project" value="InterPro"/>
</dbReference>
<feature type="chain" id="PRO_5004550343" description="Aspergillopepsin" evidence="2">
    <location>
        <begin position="19"/>
        <end position="265"/>
    </location>
</feature>
<dbReference type="InterPro" id="IPR000250">
    <property type="entry name" value="Peptidase_G1"/>
</dbReference>
<reference evidence="3 4" key="1">
    <citation type="journal article" date="2012" name="Science">
        <title>The Paleozoic origin of enzymatic lignin decomposition reconstructed from 31 fungal genomes.</title>
        <authorList>
            <person name="Floudas D."/>
            <person name="Binder M."/>
            <person name="Riley R."/>
            <person name="Barry K."/>
            <person name="Blanchette R.A."/>
            <person name="Henrissat B."/>
            <person name="Martinez A.T."/>
            <person name="Otillar R."/>
            <person name="Spatafora J.W."/>
            <person name="Yadav J.S."/>
            <person name="Aerts A."/>
            <person name="Benoit I."/>
            <person name="Boyd A."/>
            <person name="Carlson A."/>
            <person name="Copeland A."/>
            <person name="Coutinho P.M."/>
            <person name="de Vries R.P."/>
            <person name="Ferreira P."/>
            <person name="Findley K."/>
            <person name="Foster B."/>
            <person name="Gaskell J."/>
            <person name="Glotzer D."/>
            <person name="Gorecki P."/>
            <person name="Heitman J."/>
            <person name="Hesse C."/>
            <person name="Hori C."/>
            <person name="Igarashi K."/>
            <person name="Jurgens J.A."/>
            <person name="Kallen N."/>
            <person name="Kersten P."/>
            <person name="Kohler A."/>
            <person name="Kuees U."/>
            <person name="Kumar T.K.A."/>
            <person name="Kuo A."/>
            <person name="LaButti K."/>
            <person name="Larrondo L.F."/>
            <person name="Lindquist E."/>
            <person name="Ling A."/>
            <person name="Lombard V."/>
            <person name="Lucas S."/>
            <person name="Lundell T."/>
            <person name="Martin R."/>
            <person name="McLaughlin D.J."/>
            <person name="Morgenstern I."/>
            <person name="Morin E."/>
            <person name="Murat C."/>
            <person name="Nagy L.G."/>
            <person name="Nolan M."/>
            <person name="Ohm R.A."/>
            <person name="Patyshakuliyeva A."/>
            <person name="Rokas A."/>
            <person name="Ruiz-Duenas F.J."/>
            <person name="Sabat G."/>
            <person name="Salamov A."/>
            <person name="Samejima M."/>
            <person name="Schmutz J."/>
            <person name="Slot J.C."/>
            <person name="St John F."/>
            <person name="Stenlid J."/>
            <person name="Sun H."/>
            <person name="Sun S."/>
            <person name="Syed K."/>
            <person name="Tsang A."/>
            <person name="Wiebenga A."/>
            <person name="Young D."/>
            <person name="Pisabarro A."/>
            <person name="Eastwood D.C."/>
            <person name="Martin F."/>
            <person name="Cullen D."/>
            <person name="Grigoriev I.V."/>
            <person name="Hibbett D.S."/>
        </authorList>
    </citation>
    <scope>NUCLEOTIDE SEQUENCE</scope>
    <source>
        <strain evidence="4">FP-58527</strain>
    </source>
</reference>
<dbReference type="SUPFAM" id="SSF49899">
    <property type="entry name" value="Concanavalin A-like lectins/glucanases"/>
    <property type="match status" value="1"/>
</dbReference>
<dbReference type="Gene3D" id="2.60.120.700">
    <property type="entry name" value="Peptidase G1"/>
    <property type="match status" value="1"/>
</dbReference>
<dbReference type="Proteomes" id="UP000015241">
    <property type="component" value="Unassembled WGS sequence"/>
</dbReference>
<dbReference type="InterPro" id="IPR013320">
    <property type="entry name" value="ConA-like_dom_sf"/>
</dbReference>
<dbReference type="InParanoid" id="S8EAV3"/>
<dbReference type="STRING" id="743788.S8EAV3"/>
<evidence type="ECO:0000256" key="2">
    <source>
        <dbReference type="SAM" id="SignalP"/>
    </source>
</evidence>
<dbReference type="GO" id="GO:0006508">
    <property type="term" value="P:proteolysis"/>
    <property type="evidence" value="ECO:0007669"/>
    <property type="project" value="InterPro"/>
</dbReference>
<dbReference type="HOGENOM" id="CLU_066466_0_1_1"/>
<dbReference type="Pfam" id="PF01828">
    <property type="entry name" value="Peptidase_A4"/>
    <property type="match status" value="1"/>
</dbReference>
<organism evidence="3 4">
    <name type="scientific">Fomitopsis schrenkii</name>
    <name type="common">Brown rot fungus</name>
    <dbReference type="NCBI Taxonomy" id="2126942"/>
    <lineage>
        <taxon>Eukaryota</taxon>
        <taxon>Fungi</taxon>
        <taxon>Dikarya</taxon>
        <taxon>Basidiomycota</taxon>
        <taxon>Agaricomycotina</taxon>
        <taxon>Agaricomycetes</taxon>
        <taxon>Polyporales</taxon>
        <taxon>Fomitopsis</taxon>
    </lineage>
</organism>
<dbReference type="EMBL" id="KE504149">
    <property type="protein sequence ID" value="EPT00394.1"/>
    <property type="molecule type" value="Genomic_DNA"/>
</dbReference>
<sequence length="265" mass="27249">MFSVTLLTLVLLATTALARPAGPSGRIASRGAGRQSKPVQLIAHPEITTANVSQVDSDNWAGAVYSYPSGSFTSVTGSFTVPTPSVPSGGSGSYYFASAWVGIDGSTCDTAILQTGVDFVINDGSVSYDAWYEWWPAPPYGFSGDISFSAGDSVQLTVTATSTTSGTAVIENLSTGQTVTQDVTSSHALCQQDAEWIVEDNEDGNSGSLVPFADFGTVTFTGASATTGSGSIGPGDAALWYIEQNGEVLTSVSVSGSDITINYIG</sequence>
<keyword evidence="4" id="KW-1185">Reference proteome</keyword>
<dbReference type="PANTHER" id="PTHR37536">
    <property type="entry name" value="PUTATIVE (AFU_ORTHOLOGUE AFUA_3G02970)-RELATED"/>
    <property type="match status" value="1"/>
</dbReference>
<evidence type="ECO:0000313" key="4">
    <source>
        <dbReference type="Proteomes" id="UP000015241"/>
    </source>
</evidence>
<dbReference type="PANTHER" id="PTHR37536:SF1">
    <property type="entry name" value="ASPERGILLOPEPSIN, PUTAITVE (AFU_ORTHOLOGUE AFUA_7G01200)"/>
    <property type="match status" value="1"/>
</dbReference>
<gene>
    <name evidence="3" type="ORF">FOMPIDRAFT_88350</name>
</gene>
<dbReference type="InterPro" id="IPR038656">
    <property type="entry name" value="Peptidase_G1_sf"/>
</dbReference>
<name>S8EAV3_FOMSC</name>
<keyword evidence="2" id="KW-0732">Signal</keyword>
<dbReference type="AlphaFoldDB" id="S8EAV3"/>
<evidence type="ECO:0000313" key="3">
    <source>
        <dbReference type="EMBL" id="EPT00394.1"/>
    </source>
</evidence>
<protein>
    <recommendedName>
        <fullName evidence="5">Aspergillopepsin</fullName>
    </recommendedName>
</protein>
<dbReference type="PRINTS" id="PR00977">
    <property type="entry name" value="SCYTLDPTASE"/>
</dbReference>
<proteinExistence type="predicted"/>
<dbReference type="CDD" id="cd13426">
    <property type="entry name" value="Peptidase_G1"/>
    <property type="match status" value="1"/>
</dbReference>
<accession>S8EAV3</accession>
<feature type="active site" description="Proton acceptor" evidence="1">
    <location>
        <position position="199"/>
    </location>
</feature>
<dbReference type="OrthoDB" id="2862635at2759"/>